<evidence type="ECO:0000256" key="3">
    <source>
        <dbReference type="ARBA" id="ARBA00022801"/>
    </source>
</evidence>
<comment type="catalytic activity">
    <reaction evidence="10">
        <text>ATP + H2O = ADP + phosphate + H(+)</text>
        <dbReference type="Rhea" id="RHEA:13065"/>
        <dbReference type="ChEBI" id="CHEBI:15377"/>
        <dbReference type="ChEBI" id="CHEBI:15378"/>
        <dbReference type="ChEBI" id="CHEBI:30616"/>
        <dbReference type="ChEBI" id="CHEBI:43474"/>
        <dbReference type="ChEBI" id="CHEBI:456216"/>
        <dbReference type="EC" id="5.6.2.4"/>
    </reaction>
</comment>
<keyword evidence="4 11" id="KW-0347">Helicase</keyword>
<dbReference type="InterPro" id="IPR014016">
    <property type="entry name" value="UvrD-like_ATP-bd"/>
</dbReference>
<dbReference type="PROSITE" id="PS51217">
    <property type="entry name" value="UVRD_HELICASE_CTER"/>
    <property type="match status" value="1"/>
</dbReference>
<evidence type="ECO:0000256" key="6">
    <source>
        <dbReference type="ARBA" id="ARBA00023125"/>
    </source>
</evidence>
<dbReference type="InterPro" id="IPR000212">
    <property type="entry name" value="DNA_helicase_UvrD/REP"/>
</dbReference>
<dbReference type="InterPro" id="IPR013986">
    <property type="entry name" value="DExx_box_DNA_helicase_dom_sf"/>
</dbReference>
<dbReference type="RefSeq" id="WP_133627770.1">
    <property type="nucleotide sequence ID" value="NZ_SOAZ01000007.1"/>
</dbReference>
<sequence>MKILYILFTGDIVYEKFFKYISEKFNINLNEQQKAAALHKDGPCLVLAVPGAGKTTTLIVRLGILTSIYGINPKNILSLTFSKASAIDMKERFNYLFGDTVSAGITFSTIHSFALSVIRNYERISGRRYNIIEDTTQPINKVSILKNIYREINNEYIGEDRLDELINSIGYVKNAMLNIDEISESQIKISNFREIYNRYKRIKERYNYIDYDDMLSMSYEILNKNDRILQFYRRQYRYVTVDESQDSSLIQNKLVQLVVSPSNNLYMVGDDDQSIYGFRAAEPDYMLNFKTVYPDAKIYFMEKNYRSTKNIVNLANNFIKSNTKRYDKNMKAEREDESPVQIIEVGSVVEQLKYIIDSFKNASNLNDYAVLFRNNLSSIPLIDALDRNNIKFYMKDSKVSLSRHWVAQDIIAMLNVALNKHDVDSFERIYYKVNSYLPKAAIDHIKNSEDDLSIFQRLLMVPFLTPGQRGKVHSLRGKFSELSNKSPGAAIDFIYNELEYKDYLKRASEEGYSLQSLETIISILEYIAGNTTSIVQFIARLGELENIMDRSKYNKNKNAVTVTTIHGSKGLEFDTCYLIDVIDGQFPTQESMRKQGIEKDSSLYEEEKRLFYVGITRAKNNLYLFDIKGSGSKRIRSSEFINVVKEIIKANEEIGKVVSKSRETNNMGQHINISIGTRVFHKTFGYGRVKYIEKDVVAIDFEKWGVKRLLLSICILDERMQICG</sequence>
<evidence type="ECO:0000259" key="12">
    <source>
        <dbReference type="PROSITE" id="PS51198"/>
    </source>
</evidence>
<dbReference type="EMBL" id="SOAZ01000007">
    <property type="protein sequence ID" value="TDT61285.1"/>
    <property type="molecule type" value="Genomic_DNA"/>
</dbReference>
<feature type="binding site" evidence="11">
    <location>
        <begin position="48"/>
        <end position="55"/>
    </location>
    <ligand>
        <name>ATP</name>
        <dbReference type="ChEBI" id="CHEBI:30616"/>
    </ligand>
</feature>
<dbReference type="Gene3D" id="1.10.10.160">
    <property type="match status" value="1"/>
</dbReference>
<dbReference type="PANTHER" id="PTHR11070:SF2">
    <property type="entry name" value="ATP-DEPENDENT DNA HELICASE SRS2"/>
    <property type="match status" value="1"/>
</dbReference>
<keyword evidence="2 11" id="KW-0547">Nucleotide-binding</keyword>
<proteinExistence type="inferred from homology"/>
<dbReference type="EC" id="5.6.2.4" evidence="9"/>
<dbReference type="GO" id="GO:0000725">
    <property type="term" value="P:recombinational repair"/>
    <property type="evidence" value="ECO:0007669"/>
    <property type="project" value="TreeGrafter"/>
</dbReference>
<dbReference type="AlphaFoldDB" id="A0A4R7KQE8"/>
<dbReference type="OrthoDB" id="9810135at2"/>
<evidence type="ECO:0000256" key="9">
    <source>
        <dbReference type="ARBA" id="ARBA00034808"/>
    </source>
</evidence>
<dbReference type="Proteomes" id="UP000295325">
    <property type="component" value="Unassembled WGS sequence"/>
</dbReference>
<evidence type="ECO:0000256" key="8">
    <source>
        <dbReference type="ARBA" id="ARBA00034617"/>
    </source>
</evidence>
<dbReference type="CDD" id="cd17932">
    <property type="entry name" value="DEXQc_UvrD"/>
    <property type="match status" value="1"/>
</dbReference>
<evidence type="ECO:0000313" key="15">
    <source>
        <dbReference type="Proteomes" id="UP000295325"/>
    </source>
</evidence>
<dbReference type="GO" id="GO:0043138">
    <property type="term" value="F:3'-5' DNA helicase activity"/>
    <property type="evidence" value="ECO:0007669"/>
    <property type="project" value="UniProtKB-EC"/>
</dbReference>
<comment type="catalytic activity">
    <reaction evidence="8">
        <text>Couples ATP hydrolysis with the unwinding of duplex DNA by translocating in the 3'-5' direction.</text>
        <dbReference type="EC" id="5.6.2.4"/>
    </reaction>
</comment>
<keyword evidence="6" id="KW-0238">DNA-binding</keyword>
<dbReference type="PROSITE" id="PS51198">
    <property type="entry name" value="UVRD_HELICASE_ATP_BIND"/>
    <property type="match status" value="1"/>
</dbReference>
<dbReference type="SUPFAM" id="SSF52540">
    <property type="entry name" value="P-loop containing nucleoside triphosphate hydrolases"/>
    <property type="match status" value="1"/>
</dbReference>
<evidence type="ECO:0000256" key="11">
    <source>
        <dbReference type="PROSITE-ProRule" id="PRU00560"/>
    </source>
</evidence>
<feature type="domain" description="UvrD-like helicase C-terminal" evidence="13">
    <location>
        <begin position="309"/>
        <end position="570"/>
    </location>
</feature>
<feature type="domain" description="UvrD-like helicase ATP-binding" evidence="12">
    <location>
        <begin position="27"/>
        <end position="308"/>
    </location>
</feature>
<reference evidence="14 15" key="1">
    <citation type="submission" date="2019-03" db="EMBL/GenBank/DDBJ databases">
        <title>Genomic Encyclopedia of Type Strains, Phase IV (KMG-IV): sequencing the most valuable type-strain genomes for metagenomic binning, comparative biology and taxonomic classification.</title>
        <authorList>
            <person name="Goeker M."/>
        </authorList>
    </citation>
    <scope>NUCLEOTIDE SEQUENCE [LARGE SCALE GENOMIC DNA]</scope>
    <source>
        <strain evidence="14 15">DSM 24455</strain>
    </source>
</reference>
<comment type="similarity">
    <text evidence="1">Belongs to the helicase family. UvrD subfamily.</text>
</comment>
<dbReference type="Gene3D" id="3.40.50.300">
    <property type="entry name" value="P-loop containing nucleotide triphosphate hydrolases"/>
    <property type="match status" value="2"/>
</dbReference>
<keyword evidence="3 11" id="KW-0378">Hydrolase</keyword>
<protein>
    <recommendedName>
        <fullName evidence="9">DNA 3'-5' helicase</fullName>
        <ecNumber evidence="9">5.6.2.4</ecNumber>
    </recommendedName>
</protein>
<organism evidence="14 15">
    <name type="scientific">Fonticella tunisiensis</name>
    <dbReference type="NCBI Taxonomy" id="1096341"/>
    <lineage>
        <taxon>Bacteria</taxon>
        <taxon>Bacillati</taxon>
        <taxon>Bacillota</taxon>
        <taxon>Clostridia</taxon>
        <taxon>Eubacteriales</taxon>
        <taxon>Clostridiaceae</taxon>
        <taxon>Fonticella</taxon>
    </lineage>
</organism>
<keyword evidence="15" id="KW-1185">Reference proteome</keyword>
<evidence type="ECO:0000259" key="13">
    <source>
        <dbReference type="PROSITE" id="PS51217"/>
    </source>
</evidence>
<comment type="caution">
    <text evidence="14">The sequence shown here is derived from an EMBL/GenBank/DDBJ whole genome shotgun (WGS) entry which is preliminary data.</text>
</comment>
<keyword evidence="5 11" id="KW-0067">ATP-binding</keyword>
<dbReference type="Gene3D" id="1.10.486.10">
    <property type="entry name" value="PCRA, domain 4"/>
    <property type="match status" value="1"/>
</dbReference>
<evidence type="ECO:0000256" key="2">
    <source>
        <dbReference type="ARBA" id="ARBA00022741"/>
    </source>
</evidence>
<dbReference type="GO" id="GO:0003677">
    <property type="term" value="F:DNA binding"/>
    <property type="evidence" value="ECO:0007669"/>
    <property type="project" value="UniProtKB-KW"/>
</dbReference>
<dbReference type="GO" id="GO:0016887">
    <property type="term" value="F:ATP hydrolysis activity"/>
    <property type="evidence" value="ECO:0007669"/>
    <property type="project" value="RHEA"/>
</dbReference>
<dbReference type="InterPro" id="IPR014017">
    <property type="entry name" value="DNA_helicase_UvrD-like_C"/>
</dbReference>
<evidence type="ECO:0000256" key="4">
    <source>
        <dbReference type="ARBA" id="ARBA00022806"/>
    </source>
</evidence>
<evidence type="ECO:0000256" key="5">
    <source>
        <dbReference type="ARBA" id="ARBA00022840"/>
    </source>
</evidence>
<dbReference type="InterPro" id="IPR027417">
    <property type="entry name" value="P-loop_NTPase"/>
</dbReference>
<accession>A0A4R7KQE8</accession>
<evidence type="ECO:0000256" key="1">
    <source>
        <dbReference type="ARBA" id="ARBA00009922"/>
    </source>
</evidence>
<dbReference type="Pfam" id="PF13361">
    <property type="entry name" value="UvrD_C"/>
    <property type="match status" value="2"/>
</dbReference>
<evidence type="ECO:0000313" key="14">
    <source>
        <dbReference type="EMBL" id="TDT61285.1"/>
    </source>
</evidence>
<dbReference type="Pfam" id="PF00580">
    <property type="entry name" value="UvrD-helicase"/>
    <property type="match status" value="1"/>
</dbReference>
<name>A0A4R7KQE8_9CLOT</name>
<evidence type="ECO:0000256" key="10">
    <source>
        <dbReference type="ARBA" id="ARBA00048988"/>
    </source>
</evidence>
<dbReference type="GO" id="GO:0005524">
    <property type="term" value="F:ATP binding"/>
    <property type="evidence" value="ECO:0007669"/>
    <property type="project" value="UniProtKB-UniRule"/>
</dbReference>
<gene>
    <name evidence="14" type="ORF">EDD71_10710</name>
</gene>
<keyword evidence="7" id="KW-0413">Isomerase</keyword>
<evidence type="ECO:0000256" key="7">
    <source>
        <dbReference type="ARBA" id="ARBA00023235"/>
    </source>
</evidence>
<dbReference type="PANTHER" id="PTHR11070">
    <property type="entry name" value="UVRD / RECB / PCRA DNA HELICASE FAMILY MEMBER"/>
    <property type="match status" value="1"/>
</dbReference>